<name>A0A2I1CSU5_ASPC2</name>
<organism evidence="3 4">
    <name type="scientific">Aspergillus campestris (strain IBT 28561)</name>
    <dbReference type="NCBI Taxonomy" id="1392248"/>
    <lineage>
        <taxon>Eukaryota</taxon>
        <taxon>Fungi</taxon>
        <taxon>Dikarya</taxon>
        <taxon>Ascomycota</taxon>
        <taxon>Pezizomycotina</taxon>
        <taxon>Eurotiomycetes</taxon>
        <taxon>Eurotiomycetidae</taxon>
        <taxon>Eurotiales</taxon>
        <taxon>Aspergillaceae</taxon>
        <taxon>Aspergillus</taxon>
        <taxon>Aspergillus subgen. Circumdati</taxon>
    </lineage>
</organism>
<dbReference type="InterPro" id="IPR000873">
    <property type="entry name" value="AMP-dep_synth/lig_dom"/>
</dbReference>
<dbReference type="InterPro" id="IPR045851">
    <property type="entry name" value="AMP-bd_C_sf"/>
</dbReference>
<keyword evidence="4" id="KW-1185">Reference proteome</keyword>
<dbReference type="Gene3D" id="3.30.300.30">
    <property type="match status" value="1"/>
</dbReference>
<reference evidence="3" key="1">
    <citation type="submission" date="2016-12" db="EMBL/GenBank/DDBJ databases">
        <title>The genomes of Aspergillus section Nigri reveals drivers in fungal speciation.</title>
        <authorList>
            <consortium name="DOE Joint Genome Institute"/>
            <person name="Vesth T.C."/>
            <person name="Nybo J."/>
            <person name="Theobald S."/>
            <person name="Brandl J."/>
            <person name="Frisvad J.C."/>
            <person name="Nielsen K.F."/>
            <person name="Lyhne E.K."/>
            <person name="Kogle M.E."/>
            <person name="Kuo A."/>
            <person name="Riley R."/>
            <person name="Clum A."/>
            <person name="Nolan M."/>
            <person name="Lipzen A."/>
            <person name="Salamov A."/>
            <person name="Henrissat B."/>
            <person name="Wiebenga A."/>
            <person name="De vries R.P."/>
            <person name="Grigoriev I.V."/>
            <person name="Mortensen U.H."/>
            <person name="Andersen M.R."/>
            <person name="Baker S.E."/>
        </authorList>
    </citation>
    <scope>NUCLEOTIDE SEQUENCE</scope>
    <source>
        <strain evidence="3">IBT 28561</strain>
    </source>
</reference>
<dbReference type="InterPro" id="IPR042099">
    <property type="entry name" value="ANL_N_sf"/>
</dbReference>
<accession>A0A2I1CSU5</accession>
<dbReference type="OrthoDB" id="6509636at2759"/>
<dbReference type="Pfam" id="PF00501">
    <property type="entry name" value="AMP-binding"/>
    <property type="match status" value="1"/>
</dbReference>
<dbReference type="RefSeq" id="XP_024689294.1">
    <property type="nucleotide sequence ID" value="XM_024839629.1"/>
</dbReference>
<comment type="caution">
    <text evidence="3">The sequence shown here is derived from an EMBL/GenBank/DDBJ whole genome shotgun (WGS) entry which is preliminary data.</text>
</comment>
<dbReference type="EMBL" id="MSFM01000013">
    <property type="protein sequence ID" value="PKY00700.1"/>
    <property type="molecule type" value="Genomic_DNA"/>
</dbReference>
<dbReference type="InterPro" id="IPR020845">
    <property type="entry name" value="AMP-binding_CS"/>
</dbReference>
<dbReference type="VEuPathDB" id="FungiDB:P168DRAFT_313086"/>
<feature type="domain" description="AMP-dependent synthetase/ligase" evidence="1">
    <location>
        <begin position="39"/>
        <end position="408"/>
    </location>
</feature>
<evidence type="ECO:0000259" key="1">
    <source>
        <dbReference type="Pfam" id="PF00501"/>
    </source>
</evidence>
<feature type="domain" description="AMP-binding enzyme C-terminal" evidence="2">
    <location>
        <begin position="458"/>
        <end position="534"/>
    </location>
</feature>
<dbReference type="PROSITE" id="PS00455">
    <property type="entry name" value="AMP_BINDING"/>
    <property type="match status" value="1"/>
</dbReference>
<dbReference type="PANTHER" id="PTHR24096">
    <property type="entry name" value="LONG-CHAIN-FATTY-ACID--COA LIGASE"/>
    <property type="match status" value="1"/>
</dbReference>
<dbReference type="Pfam" id="PF13193">
    <property type="entry name" value="AMP-binding_C"/>
    <property type="match status" value="1"/>
</dbReference>
<dbReference type="SUPFAM" id="SSF56801">
    <property type="entry name" value="Acetyl-CoA synthetase-like"/>
    <property type="match status" value="1"/>
</dbReference>
<dbReference type="GO" id="GO:0016405">
    <property type="term" value="F:CoA-ligase activity"/>
    <property type="evidence" value="ECO:0007669"/>
    <property type="project" value="TreeGrafter"/>
</dbReference>
<dbReference type="PANTHER" id="PTHR24096:SF194">
    <property type="entry name" value="AMP-DEPENDENT SYNTHETASE_LIGASE DOMAIN-CONTAINING PROTEIN"/>
    <property type="match status" value="1"/>
</dbReference>
<protein>
    <submittedName>
        <fullName evidence="3">Acetyl-CoA synthetase-like protein</fullName>
    </submittedName>
</protein>
<evidence type="ECO:0000313" key="4">
    <source>
        <dbReference type="Proteomes" id="UP000234254"/>
    </source>
</evidence>
<sequence length="561" mass="61855">MALQSMYPPLDIPQTNVLSYLFPPNQPISDQPIWIDAANPAHSLSPRQIHSWVRRLGYGLDCLGVPRGAVVMILTPNHIYVPIAYQGIVGAGRIFSGANPIYTESEVEYQMRNTAASVVLVHPSLVHTAVAAGQRAGVSPDRMFLFSDDPPSAPIEGVHDWREMVGTEEEGASWHWDELGDRAKTTVATVNYSSGTTGLPKGVCISHANLIANVEQNIFMRDQGTPLASSTSPLASRPKERWLGFLPLYHAYGQLFACLVAPKLGFPVYIMRQFAFEDFLAAIQTYRITHLQVAPPILIMLDKRPETVHYDLSSIEAILCGAAPLSRDLQNSVQRRFGLRVVQAYGMTELTCGVIHVPGGASDDTGSVGLLDPNCESKLIAPDGSIITSPGEPGEVYIRGPNVCLGYWRNEAATRETISPDGWLKTGDVMVVRDGWFWIVDRKKELIKVNGLQVAPAELEAVLLEHDDIADAGVVGVPFGDGEERPRAYVLPKEGRRLREGQIEAFLRQRVAKHKWLVGGVRVVDEIPRLASGKIQRTVLRKWARESAVKLLYSLYPNFRS</sequence>
<dbReference type="GeneID" id="36547153"/>
<dbReference type="CDD" id="cd05911">
    <property type="entry name" value="Firefly_Luc_like"/>
    <property type="match status" value="1"/>
</dbReference>
<dbReference type="Gene3D" id="3.40.50.12780">
    <property type="entry name" value="N-terminal domain of ligase-like"/>
    <property type="match status" value="1"/>
</dbReference>
<dbReference type="InterPro" id="IPR025110">
    <property type="entry name" value="AMP-bd_C"/>
</dbReference>
<dbReference type="Proteomes" id="UP000234254">
    <property type="component" value="Unassembled WGS sequence"/>
</dbReference>
<dbReference type="AlphaFoldDB" id="A0A2I1CSU5"/>
<gene>
    <name evidence="3" type="ORF">P168DRAFT_313086</name>
</gene>
<proteinExistence type="predicted"/>
<evidence type="ECO:0000313" key="3">
    <source>
        <dbReference type="EMBL" id="PKY00700.1"/>
    </source>
</evidence>
<evidence type="ECO:0000259" key="2">
    <source>
        <dbReference type="Pfam" id="PF13193"/>
    </source>
</evidence>